<reference evidence="2 3" key="1">
    <citation type="journal article" date="2018" name="ACS Chem. Biol.">
        <title>Ketoreductase domain dysfunction expands chemodiversity: malyngamide biosynthesis in the cyanobacterium Okeania hirsuta.</title>
        <authorList>
            <person name="Moss N.A."/>
            <person name="Leao T."/>
            <person name="Rankin M."/>
            <person name="McCullough T.M."/>
            <person name="Qu P."/>
            <person name="Korobeynikov A."/>
            <person name="Smith J.L."/>
            <person name="Gerwick L."/>
            <person name="Gerwick W.H."/>
        </authorList>
    </citation>
    <scope>NUCLEOTIDE SEQUENCE [LARGE SCALE GENOMIC DNA]</scope>
    <source>
        <strain evidence="2 3">PAB10Feb10-1</strain>
    </source>
</reference>
<gene>
    <name evidence="2" type="ORF">D5R40_16310</name>
</gene>
<keyword evidence="1" id="KW-0732">Signal</keyword>
<dbReference type="RefSeq" id="WP_124143962.1">
    <property type="nucleotide sequence ID" value="NZ_CAWOKI010000378.1"/>
</dbReference>
<feature type="chain" id="PRO_5018298970" evidence="1">
    <location>
        <begin position="31"/>
        <end position="212"/>
    </location>
</feature>
<proteinExistence type="predicted"/>
<keyword evidence="3" id="KW-1185">Reference proteome</keyword>
<dbReference type="AlphaFoldDB" id="A0A3N6PBJ2"/>
<protein>
    <submittedName>
        <fullName evidence="2">Uncharacterized protein</fullName>
    </submittedName>
</protein>
<evidence type="ECO:0000313" key="3">
    <source>
        <dbReference type="Proteomes" id="UP000269154"/>
    </source>
</evidence>
<dbReference type="Proteomes" id="UP000269154">
    <property type="component" value="Unassembled WGS sequence"/>
</dbReference>
<evidence type="ECO:0000313" key="2">
    <source>
        <dbReference type="EMBL" id="RQH40793.1"/>
    </source>
</evidence>
<dbReference type="EMBL" id="RCBY01000088">
    <property type="protein sequence ID" value="RQH40793.1"/>
    <property type="molecule type" value="Genomic_DNA"/>
</dbReference>
<accession>A0A3N6PBJ2</accession>
<name>A0A3N6PBJ2_9CYAN</name>
<sequence>MSKKLKTFLKLIPSFILCGVSLLSSETAFAQQSCTEVFYSGNTSKLYSGGKTYTISSSRSVRGWSYKGGTIASYVIFNGQVSQVIVEKFTPERGFERKLHTVKISNSDSILGWDWDEKTNRASYMFYDGQKTVVRVQDFFGDRFGGVRSTTTVSNSRLDKYSSSWTLYNGVAEYTLRQQTLKREEFSNGTFGSVLETTSYNSANSIAGRSCY</sequence>
<feature type="signal peptide" evidence="1">
    <location>
        <begin position="1"/>
        <end position="30"/>
    </location>
</feature>
<evidence type="ECO:0000256" key="1">
    <source>
        <dbReference type="SAM" id="SignalP"/>
    </source>
</evidence>
<comment type="caution">
    <text evidence="2">The sequence shown here is derived from an EMBL/GenBank/DDBJ whole genome shotgun (WGS) entry which is preliminary data.</text>
</comment>
<organism evidence="2 3">
    <name type="scientific">Okeania hirsuta</name>
    <dbReference type="NCBI Taxonomy" id="1458930"/>
    <lineage>
        <taxon>Bacteria</taxon>
        <taxon>Bacillati</taxon>
        <taxon>Cyanobacteriota</taxon>
        <taxon>Cyanophyceae</taxon>
        <taxon>Oscillatoriophycideae</taxon>
        <taxon>Oscillatoriales</taxon>
        <taxon>Microcoleaceae</taxon>
        <taxon>Okeania</taxon>
    </lineage>
</organism>